<dbReference type="OrthoDB" id="5426775at2759"/>
<dbReference type="AlphaFoldDB" id="A0A0D2BTC2"/>
<keyword evidence="4" id="KW-1185">Reference proteome</keyword>
<dbReference type="PANTHER" id="PTHR42470:SF1">
    <property type="entry name" value="VAST DOMAIN-CONTAINING PROTEIN"/>
    <property type="match status" value="1"/>
</dbReference>
<proteinExistence type="predicted"/>
<dbReference type="EMBL" id="KN847492">
    <property type="protein sequence ID" value="KIW21660.1"/>
    <property type="molecule type" value="Genomic_DNA"/>
</dbReference>
<dbReference type="VEuPathDB" id="FungiDB:PV08_02240"/>
<evidence type="ECO:0000259" key="2">
    <source>
        <dbReference type="Pfam" id="PF25545"/>
    </source>
</evidence>
<feature type="region of interest" description="Disordered" evidence="1">
    <location>
        <begin position="22"/>
        <end position="51"/>
    </location>
</feature>
<dbReference type="Pfam" id="PF25545">
    <property type="entry name" value="DUF7924"/>
    <property type="match status" value="1"/>
</dbReference>
<name>A0A0D2BTC2_9EURO</name>
<dbReference type="Proteomes" id="UP000053328">
    <property type="component" value="Unassembled WGS sequence"/>
</dbReference>
<dbReference type="GeneID" id="27329323"/>
<dbReference type="STRING" id="91928.A0A0D2BTC2"/>
<evidence type="ECO:0000256" key="1">
    <source>
        <dbReference type="SAM" id="MobiDB-lite"/>
    </source>
</evidence>
<accession>A0A0D2BTC2</accession>
<dbReference type="HOGENOM" id="CLU_038282_1_0_1"/>
<protein>
    <recommendedName>
        <fullName evidence="2">DUF7924 domain-containing protein</fullName>
    </recommendedName>
</protein>
<feature type="compositionally biased region" description="Polar residues" evidence="1">
    <location>
        <begin position="151"/>
        <end position="174"/>
    </location>
</feature>
<feature type="region of interest" description="Disordered" evidence="1">
    <location>
        <begin position="149"/>
        <end position="174"/>
    </location>
</feature>
<dbReference type="RefSeq" id="XP_016241876.1">
    <property type="nucleotide sequence ID" value="XM_016376600.1"/>
</dbReference>
<gene>
    <name evidence="3" type="ORF">PV08_02240</name>
</gene>
<evidence type="ECO:0000313" key="3">
    <source>
        <dbReference type="EMBL" id="KIW21660.1"/>
    </source>
</evidence>
<feature type="domain" description="DUF7924" evidence="2">
    <location>
        <begin position="231"/>
        <end position="443"/>
    </location>
</feature>
<feature type="region of interest" description="Disordered" evidence="1">
    <location>
        <begin position="483"/>
        <end position="503"/>
    </location>
</feature>
<organism evidence="3 4">
    <name type="scientific">Exophiala spinifera</name>
    <dbReference type="NCBI Taxonomy" id="91928"/>
    <lineage>
        <taxon>Eukaryota</taxon>
        <taxon>Fungi</taxon>
        <taxon>Dikarya</taxon>
        <taxon>Ascomycota</taxon>
        <taxon>Pezizomycotina</taxon>
        <taxon>Eurotiomycetes</taxon>
        <taxon>Chaetothyriomycetidae</taxon>
        <taxon>Chaetothyriales</taxon>
        <taxon>Herpotrichiellaceae</taxon>
        <taxon>Exophiala</taxon>
    </lineage>
</organism>
<sequence length="503" mass="56813">MALNLKTLHRSLQLQEKQAANQQRIAGEEPKKLTKRSTVKQYRDEKSKDSAASLADLETRKSIKRQRGVSTEDVKIHDTRHLERRRTQYTEARTIVDKVDFVESWLNESCWPRRTSTGNELLLSKGLTNMPPKPTPANISRKTARILASPENGSESTMNSSTKSEKSTASVNDTNYHEPLSYRNIFIEHENPPPELMRRAQKIISGSRASLGVNDAAINKLKDKALALLHAPENDIIHQLAHDIIPAMKDLPDPRLERNYDQLWSNSVPDPLPLPIPKPDLVFGYSKAAFTNSQIEMIGRQQDDQFGQSYAIPDQRIRFPFLQVEFKSQAKRGTHYVARNQAAGAGAIALNGLLELIRRGSLLDAFDYEEPLYFSITMDQELARIYVHWLKAPAEGQSHGFRVKRLSQYDLWVANDIRALSRAIKNILDNGAGTRLQTICRALDVYHEMVVHDRNAINEHGERHPEPHTKQLQEGAVASCEFRTSQSPLEPVQPVSTGNCVVS</sequence>
<evidence type="ECO:0000313" key="4">
    <source>
        <dbReference type="Proteomes" id="UP000053328"/>
    </source>
</evidence>
<reference evidence="3 4" key="1">
    <citation type="submission" date="2015-01" db="EMBL/GenBank/DDBJ databases">
        <title>The Genome Sequence of Exophiala spinifera CBS89968.</title>
        <authorList>
            <consortium name="The Broad Institute Genomics Platform"/>
            <person name="Cuomo C."/>
            <person name="de Hoog S."/>
            <person name="Gorbushina A."/>
            <person name="Stielow B."/>
            <person name="Teixiera M."/>
            <person name="Abouelleil A."/>
            <person name="Chapman S.B."/>
            <person name="Priest M."/>
            <person name="Young S.K."/>
            <person name="Wortman J."/>
            <person name="Nusbaum C."/>
            <person name="Birren B."/>
        </authorList>
    </citation>
    <scope>NUCLEOTIDE SEQUENCE [LARGE SCALE GENOMIC DNA]</scope>
    <source>
        <strain evidence="3 4">CBS 89968</strain>
    </source>
</reference>
<dbReference type="InterPro" id="IPR057684">
    <property type="entry name" value="DUF7924"/>
</dbReference>
<dbReference type="PANTHER" id="PTHR42470">
    <property type="entry name" value="VAST DOMAIN-CONTAINING PROTEIN"/>
    <property type="match status" value="1"/>
</dbReference>